<dbReference type="InterPro" id="IPR017517">
    <property type="entry name" value="Maleyloyr_isom"/>
</dbReference>
<accession>A0A563EFT4</accession>
<sequence length="246" mass="26866">MNALEVISAEAALLAASARGQRPERGIPACPGLNLAETVRHVASGYRMALEWIRLGEEPTAYQQDPVEGQDLPDFLLASASALLEVLSDHDPEEPCATWWPAQENYGFWCRRYAHETTMHRMDIQAAAGMTVDPVADDVALDGIDEVLTVWFSHKLEVLGVRGTRDGSVAVRAGDDAVWLARCGPGGSSAWRVTPEEADIADAEVSASPMTMYRWLWGRLPDSMANPVGDHDAIAQMWALLRLATK</sequence>
<dbReference type="OrthoDB" id="3671213at2"/>
<dbReference type="PANTHER" id="PTHR40758:SF1">
    <property type="entry name" value="CONSERVED PROTEIN"/>
    <property type="match status" value="1"/>
</dbReference>
<evidence type="ECO:0000313" key="4">
    <source>
        <dbReference type="Proteomes" id="UP000316639"/>
    </source>
</evidence>
<evidence type="ECO:0000259" key="2">
    <source>
        <dbReference type="Pfam" id="PF11716"/>
    </source>
</evidence>
<dbReference type="PANTHER" id="PTHR40758">
    <property type="entry name" value="CONSERVED PROTEIN"/>
    <property type="match status" value="1"/>
</dbReference>
<comment type="caution">
    <text evidence="3">The sequence shown here is derived from an EMBL/GenBank/DDBJ whole genome shotgun (WGS) entry which is preliminary data.</text>
</comment>
<proteinExistence type="predicted"/>
<keyword evidence="4" id="KW-1185">Reference proteome</keyword>
<dbReference type="NCBIfam" id="TIGR03083">
    <property type="entry name" value="maleylpyruvate isomerase family mycothiol-dependent enzyme"/>
    <property type="match status" value="1"/>
</dbReference>
<dbReference type="InterPro" id="IPR024344">
    <property type="entry name" value="MDMPI_metal-binding"/>
</dbReference>
<dbReference type="GO" id="GO:0016853">
    <property type="term" value="F:isomerase activity"/>
    <property type="evidence" value="ECO:0007669"/>
    <property type="project" value="UniProtKB-KW"/>
</dbReference>
<evidence type="ECO:0000313" key="3">
    <source>
        <dbReference type="EMBL" id="TWP44489.1"/>
    </source>
</evidence>
<gene>
    <name evidence="3" type="ORF">FKR81_41210</name>
</gene>
<evidence type="ECO:0000259" key="1">
    <source>
        <dbReference type="Pfam" id="PF07398"/>
    </source>
</evidence>
<feature type="domain" description="Mycothiol-dependent maleylpyruvate isomerase metal-binding" evidence="2">
    <location>
        <begin position="8"/>
        <end position="125"/>
    </location>
</feature>
<reference evidence="3 4" key="1">
    <citation type="submission" date="2019-07" db="EMBL/GenBank/DDBJ databases">
        <title>Lentzea xizangensis sp. nov., isolated from Qinghai-Tibetan Plateau Soils.</title>
        <authorList>
            <person name="Huang J."/>
        </authorList>
    </citation>
    <scope>NUCLEOTIDE SEQUENCE [LARGE SCALE GENOMIC DNA]</scope>
    <source>
        <strain evidence="3 4">FXJ1.1311</strain>
    </source>
</reference>
<dbReference type="RefSeq" id="WP_146360758.1">
    <property type="nucleotide sequence ID" value="NZ_VOBR01000051.1"/>
</dbReference>
<dbReference type="Proteomes" id="UP000316639">
    <property type="component" value="Unassembled WGS sequence"/>
</dbReference>
<dbReference type="Pfam" id="PF11716">
    <property type="entry name" value="MDMPI_N"/>
    <property type="match status" value="1"/>
</dbReference>
<feature type="domain" description="MDMPI C-terminal" evidence="1">
    <location>
        <begin position="138"/>
        <end position="225"/>
    </location>
</feature>
<organism evidence="3 4">
    <name type="scientific">Lentzea tibetensis</name>
    <dbReference type="NCBI Taxonomy" id="2591470"/>
    <lineage>
        <taxon>Bacteria</taxon>
        <taxon>Bacillati</taxon>
        <taxon>Actinomycetota</taxon>
        <taxon>Actinomycetes</taxon>
        <taxon>Pseudonocardiales</taxon>
        <taxon>Pseudonocardiaceae</taxon>
        <taxon>Lentzea</taxon>
    </lineage>
</organism>
<protein>
    <submittedName>
        <fullName evidence="3">Maleylpyruvate isomerase family mycothiol-dependent enzyme</fullName>
    </submittedName>
</protein>
<dbReference type="InterPro" id="IPR034660">
    <property type="entry name" value="DinB/YfiT-like"/>
</dbReference>
<dbReference type="InterPro" id="IPR010872">
    <property type="entry name" value="MDMPI_C-term_domain"/>
</dbReference>
<dbReference type="GO" id="GO:0005886">
    <property type="term" value="C:plasma membrane"/>
    <property type="evidence" value="ECO:0007669"/>
    <property type="project" value="TreeGrafter"/>
</dbReference>
<dbReference type="Pfam" id="PF07398">
    <property type="entry name" value="MDMPI_C"/>
    <property type="match status" value="1"/>
</dbReference>
<dbReference type="GO" id="GO:0046872">
    <property type="term" value="F:metal ion binding"/>
    <property type="evidence" value="ECO:0007669"/>
    <property type="project" value="InterPro"/>
</dbReference>
<dbReference type="AlphaFoldDB" id="A0A563EFT4"/>
<keyword evidence="3" id="KW-0413">Isomerase</keyword>
<dbReference type="SUPFAM" id="SSF109854">
    <property type="entry name" value="DinB/YfiT-like putative metalloenzymes"/>
    <property type="match status" value="1"/>
</dbReference>
<keyword evidence="3" id="KW-0670">Pyruvate</keyword>
<dbReference type="EMBL" id="VOBR01000051">
    <property type="protein sequence ID" value="TWP44489.1"/>
    <property type="molecule type" value="Genomic_DNA"/>
</dbReference>
<name>A0A563EFT4_9PSEU</name>